<gene>
    <name evidence="2" type="ORF">DGG96_03540</name>
</gene>
<comment type="caution">
    <text evidence="2">The sequence shown here is derived from an EMBL/GenBank/DDBJ whole genome shotgun (WGS) entry which is preliminary data.</text>
</comment>
<protein>
    <submittedName>
        <fullName evidence="2">Uncharacterized protein</fullName>
    </submittedName>
</protein>
<evidence type="ECO:0000313" key="2">
    <source>
        <dbReference type="EMBL" id="PWY57071.1"/>
    </source>
</evidence>
<dbReference type="EMBL" id="QHJG01000004">
    <property type="protein sequence ID" value="PWY57071.1"/>
    <property type="molecule type" value="Genomic_DNA"/>
</dbReference>
<name>A0A317U5X8_9GAMM</name>
<feature type="region of interest" description="Disordered" evidence="1">
    <location>
        <begin position="1"/>
        <end position="22"/>
    </location>
</feature>
<evidence type="ECO:0000313" key="3">
    <source>
        <dbReference type="Proteomes" id="UP000247152"/>
    </source>
</evidence>
<accession>A0A317U5X8</accession>
<evidence type="ECO:0000256" key="1">
    <source>
        <dbReference type="SAM" id="MobiDB-lite"/>
    </source>
</evidence>
<reference evidence="2 3" key="1">
    <citation type="submission" date="2018-05" db="EMBL/GenBank/DDBJ databases">
        <title>Legionella qingyii sp.nov., whole genome shotgun sequence.</title>
        <authorList>
            <person name="Wu H."/>
            <person name="Zhu Q."/>
            <person name="Hu C."/>
        </authorList>
    </citation>
    <scope>NUCLEOTIDE SEQUENCE [LARGE SCALE GENOMIC DNA]</scope>
    <source>
        <strain evidence="2 3">HEB18</strain>
    </source>
</reference>
<organism evidence="2 3">
    <name type="scientific">Legionella qingyii</name>
    <dbReference type="NCBI Taxonomy" id="2184757"/>
    <lineage>
        <taxon>Bacteria</taxon>
        <taxon>Pseudomonadati</taxon>
        <taxon>Pseudomonadota</taxon>
        <taxon>Gammaproteobacteria</taxon>
        <taxon>Legionellales</taxon>
        <taxon>Legionellaceae</taxon>
        <taxon>Legionella</taxon>
    </lineage>
</organism>
<dbReference type="Proteomes" id="UP000247152">
    <property type="component" value="Unassembled WGS sequence"/>
</dbReference>
<dbReference type="AlphaFoldDB" id="A0A317U5X8"/>
<proteinExistence type="predicted"/>
<sequence>MVPLAPELNEQTHDEQNEQNLQKHARANGFFVSRVELKLQLTRFHVFAEIDVMTVFVFKLLSNSQETKQDV</sequence>